<dbReference type="PANTHER" id="PTHR43830">
    <property type="entry name" value="PROTEIN PSP1"/>
    <property type="match status" value="1"/>
</dbReference>
<accession>A0A3B0V4H9</accession>
<dbReference type="PROSITE" id="PS51411">
    <property type="entry name" value="PSP1_C"/>
    <property type="match status" value="1"/>
</dbReference>
<dbReference type="InterPro" id="IPR047767">
    <property type="entry name" value="PSP1-like"/>
</dbReference>
<feature type="region of interest" description="Disordered" evidence="1">
    <location>
        <begin position="1"/>
        <end position="23"/>
    </location>
</feature>
<dbReference type="Pfam" id="PF04468">
    <property type="entry name" value="PSP1"/>
    <property type="match status" value="1"/>
</dbReference>
<evidence type="ECO:0000259" key="2">
    <source>
        <dbReference type="PROSITE" id="PS51411"/>
    </source>
</evidence>
<dbReference type="AlphaFoldDB" id="A0A3B0V4H9"/>
<sequence length="363" mass="41218">MGNIAETVHPQHQEQPENSPESNQKRRIYLLRFRAGQHLWSALSTLDDLKPEDVVMVQSEHGLEPAIIAKGGMYLSPEDERERPANNKIVRQARREEIDKFNNLIENEAEAFAICRKRIEKLGLRMKLIRVERFFNGSNIIFYFTADNRVDFRELVKGLVQEFRTRVEMRQIGVRHETKMIGGIGCCGRELCCSSFMSKFVPVSIKMVKEQELPLNPIKISGVCNRLLCCLTHEFSTYKVLKKGRPKNGKIVDYLGRQCRVKPSNILQEIVKLSPLDAADEIISLPREEWHNIKAFKPEVRGKAETKPGTDKAGAKTKSRSRPEKTRNKAAGSASKSSKPGAKSGPNRPRKGKKTRSAKAKKK</sequence>
<feature type="compositionally biased region" description="Basic residues" evidence="1">
    <location>
        <begin position="348"/>
        <end position="363"/>
    </location>
</feature>
<feature type="compositionally biased region" description="Basic and acidic residues" evidence="1">
    <location>
        <begin position="298"/>
        <end position="314"/>
    </location>
</feature>
<evidence type="ECO:0000256" key="1">
    <source>
        <dbReference type="SAM" id="MobiDB-lite"/>
    </source>
</evidence>
<feature type="region of interest" description="Disordered" evidence="1">
    <location>
        <begin position="298"/>
        <end position="363"/>
    </location>
</feature>
<dbReference type="PANTHER" id="PTHR43830:SF3">
    <property type="entry name" value="PROTEIN PSP1"/>
    <property type="match status" value="1"/>
</dbReference>
<dbReference type="InterPro" id="IPR007557">
    <property type="entry name" value="PSP1_C"/>
</dbReference>
<name>A0A3B0V4H9_9ZZZZ</name>
<feature type="compositionally biased region" description="Low complexity" evidence="1">
    <location>
        <begin position="329"/>
        <end position="346"/>
    </location>
</feature>
<gene>
    <name evidence="3" type="ORF">MNBD_DELTA03-442</name>
</gene>
<organism evidence="3">
    <name type="scientific">hydrothermal vent metagenome</name>
    <dbReference type="NCBI Taxonomy" id="652676"/>
    <lineage>
        <taxon>unclassified sequences</taxon>
        <taxon>metagenomes</taxon>
        <taxon>ecological metagenomes</taxon>
    </lineage>
</organism>
<feature type="domain" description="PSP1 C-terminal" evidence="2">
    <location>
        <begin position="87"/>
        <end position="172"/>
    </location>
</feature>
<evidence type="ECO:0000313" key="3">
    <source>
        <dbReference type="EMBL" id="VAW38465.1"/>
    </source>
</evidence>
<dbReference type="EMBL" id="UOEX01000250">
    <property type="protein sequence ID" value="VAW38465.1"/>
    <property type="molecule type" value="Genomic_DNA"/>
</dbReference>
<dbReference type="GO" id="GO:0005737">
    <property type="term" value="C:cytoplasm"/>
    <property type="evidence" value="ECO:0007669"/>
    <property type="project" value="TreeGrafter"/>
</dbReference>
<protein>
    <submittedName>
        <fullName evidence="3">Stage 0 sporulation protein YaaT</fullName>
    </submittedName>
</protein>
<reference evidence="3" key="1">
    <citation type="submission" date="2018-06" db="EMBL/GenBank/DDBJ databases">
        <authorList>
            <person name="Zhirakovskaya E."/>
        </authorList>
    </citation>
    <scope>NUCLEOTIDE SEQUENCE</scope>
</reference>
<proteinExistence type="predicted"/>
<dbReference type="NCBIfam" id="NF041131">
    <property type="entry name" value="RicT_YaaT_fam"/>
    <property type="match status" value="1"/>
</dbReference>